<evidence type="ECO:0008006" key="6">
    <source>
        <dbReference type="Google" id="ProtNLM"/>
    </source>
</evidence>
<feature type="transmembrane region" description="Helical" evidence="2">
    <location>
        <begin position="190"/>
        <end position="211"/>
    </location>
</feature>
<name>A0A1W0X8P7_HYPEX</name>
<evidence type="ECO:0000313" key="5">
    <source>
        <dbReference type="Proteomes" id="UP000192578"/>
    </source>
</evidence>
<feature type="region of interest" description="Disordered" evidence="1">
    <location>
        <begin position="363"/>
        <end position="386"/>
    </location>
</feature>
<keyword evidence="5" id="KW-1185">Reference proteome</keyword>
<proteinExistence type="predicted"/>
<feature type="transmembrane region" description="Helical" evidence="2">
    <location>
        <begin position="61"/>
        <end position="84"/>
    </location>
</feature>
<protein>
    <recommendedName>
        <fullName evidence="6">G-protein coupled receptors family 1 profile domain-containing protein</fullName>
    </recommendedName>
</protein>
<feature type="transmembrane region" description="Helical" evidence="2">
    <location>
        <begin position="158"/>
        <end position="178"/>
    </location>
</feature>
<feature type="signal peptide" evidence="3">
    <location>
        <begin position="1"/>
        <end position="28"/>
    </location>
</feature>
<evidence type="ECO:0000256" key="1">
    <source>
        <dbReference type="SAM" id="MobiDB-lite"/>
    </source>
</evidence>
<evidence type="ECO:0000313" key="4">
    <source>
        <dbReference type="EMBL" id="OQV23750.1"/>
    </source>
</evidence>
<dbReference type="EMBL" id="MTYJ01000010">
    <property type="protein sequence ID" value="OQV23750.1"/>
    <property type="molecule type" value="Genomic_DNA"/>
</dbReference>
<accession>A0A1W0X8P7</accession>
<keyword evidence="3" id="KW-0732">Signal</keyword>
<feature type="transmembrane region" description="Helical" evidence="2">
    <location>
        <begin position="93"/>
        <end position="115"/>
    </location>
</feature>
<comment type="caution">
    <text evidence="4">The sequence shown here is derived from an EMBL/GenBank/DDBJ whole genome shotgun (WGS) entry which is preliminary data.</text>
</comment>
<feature type="compositionally biased region" description="Polar residues" evidence="1">
    <location>
        <begin position="364"/>
        <end position="384"/>
    </location>
</feature>
<keyword evidence="2" id="KW-0472">Membrane</keyword>
<keyword evidence="2" id="KW-0812">Transmembrane</keyword>
<dbReference type="Proteomes" id="UP000192578">
    <property type="component" value="Unassembled WGS sequence"/>
</dbReference>
<evidence type="ECO:0000256" key="3">
    <source>
        <dbReference type="SAM" id="SignalP"/>
    </source>
</evidence>
<organism evidence="4 5">
    <name type="scientific">Hypsibius exemplaris</name>
    <name type="common">Freshwater tardigrade</name>
    <dbReference type="NCBI Taxonomy" id="2072580"/>
    <lineage>
        <taxon>Eukaryota</taxon>
        <taxon>Metazoa</taxon>
        <taxon>Ecdysozoa</taxon>
        <taxon>Tardigrada</taxon>
        <taxon>Eutardigrada</taxon>
        <taxon>Parachela</taxon>
        <taxon>Hypsibioidea</taxon>
        <taxon>Hypsibiidae</taxon>
        <taxon>Hypsibius</taxon>
    </lineage>
</organism>
<dbReference type="AlphaFoldDB" id="A0A1W0X8P7"/>
<sequence>MSVERRLGRLLQLLTLSVIASISDSMEANNVSTTDLGRMADSNYETCTYFLLDPTNPLFDVTIAAAGLVFATVLSLTVLLVLLVRRCAERPFYLFWTLSVACTILAIVVPLITALHQRRKRDVQLNIRDMTTMMGALPLRPHSQLPPPTDTDIHSREASFTAVLYVGSACFCWLPLLMNSLVRQSQGPSLMASSCTVQFFYLQLTVVPFFLRPVFFLVCAREVRSIWQCCGRSRKRSGETSYWESPFTNSPRMTRSLINDQESVHRRASNSGSGAKRSVCFQNADEGSRGRSVFPDISLPKKSTSKKKNTRYWKRYSCSSYSEPMSLFTSSSTNSINYIHNVAGVPLPNADYKREMIKRRSSAFKGSSTISSTASTHEPTSFSTRPEPAMVVPEDLILKELLLPQQTQARRCSL</sequence>
<evidence type="ECO:0000256" key="2">
    <source>
        <dbReference type="SAM" id="Phobius"/>
    </source>
</evidence>
<keyword evidence="2" id="KW-1133">Transmembrane helix</keyword>
<gene>
    <name evidence="4" type="ORF">BV898_02484</name>
</gene>
<feature type="chain" id="PRO_5012619193" description="G-protein coupled receptors family 1 profile domain-containing protein" evidence="3">
    <location>
        <begin position="29"/>
        <end position="414"/>
    </location>
</feature>
<reference evidence="5" key="1">
    <citation type="submission" date="2017-01" db="EMBL/GenBank/DDBJ databases">
        <title>Comparative genomics of anhydrobiosis in the tardigrade Hypsibius dujardini.</title>
        <authorList>
            <person name="Yoshida Y."/>
            <person name="Koutsovoulos G."/>
            <person name="Laetsch D."/>
            <person name="Stevens L."/>
            <person name="Kumar S."/>
            <person name="Horikawa D."/>
            <person name="Ishino K."/>
            <person name="Komine S."/>
            <person name="Tomita M."/>
            <person name="Blaxter M."/>
            <person name="Arakawa K."/>
        </authorList>
    </citation>
    <scope>NUCLEOTIDE SEQUENCE [LARGE SCALE GENOMIC DNA]</scope>
    <source>
        <strain evidence="5">Z151</strain>
    </source>
</reference>